<dbReference type="GO" id="GO:0005886">
    <property type="term" value="C:plasma membrane"/>
    <property type="evidence" value="ECO:0007669"/>
    <property type="project" value="UniProtKB-SubCell"/>
</dbReference>
<dbReference type="RefSeq" id="WP_189621381.1">
    <property type="nucleotide sequence ID" value="NZ_BMZA01000008.1"/>
</dbReference>
<dbReference type="InterPro" id="IPR032694">
    <property type="entry name" value="CopC/D"/>
</dbReference>
<keyword evidence="3 6" id="KW-0812">Transmembrane</keyword>
<dbReference type="PANTHER" id="PTHR34820">
    <property type="entry name" value="INNER MEMBRANE PROTEIN YEBZ"/>
    <property type="match status" value="1"/>
</dbReference>
<feature type="transmembrane region" description="Helical" evidence="6">
    <location>
        <begin position="214"/>
        <end position="237"/>
    </location>
</feature>
<keyword evidence="5 6" id="KW-0472">Membrane</keyword>
<dbReference type="InterPro" id="IPR047689">
    <property type="entry name" value="CopD"/>
</dbReference>
<dbReference type="AlphaFoldDB" id="A0A918UH48"/>
<dbReference type="GO" id="GO:0006825">
    <property type="term" value="P:copper ion transport"/>
    <property type="evidence" value="ECO:0007669"/>
    <property type="project" value="InterPro"/>
</dbReference>
<feature type="transmembrane region" description="Helical" evidence="6">
    <location>
        <begin position="12"/>
        <end position="29"/>
    </location>
</feature>
<reference evidence="8" key="2">
    <citation type="submission" date="2020-09" db="EMBL/GenBank/DDBJ databases">
        <authorList>
            <person name="Sun Q."/>
            <person name="Kim S."/>
        </authorList>
    </citation>
    <scope>NUCLEOTIDE SEQUENCE</scope>
    <source>
        <strain evidence="8">KCTC 32255</strain>
    </source>
</reference>
<dbReference type="NCBIfam" id="NF033808">
    <property type="entry name" value="copper_CopD"/>
    <property type="match status" value="1"/>
</dbReference>
<dbReference type="Pfam" id="PF05425">
    <property type="entry name" value="CopD"/>
    <property type="match status" value="1"/>
</dbReference>
<evidence type="ECO:0000313" key="9">
    <source>
        <dbReference type="Proteomes" id="UP000648075"/>
    </source>
</evidence>
<comment type="caution">
    <text evidence="8">The sequence shown here is derived from an EMBL/GenBank/DDBJ whole genome shotgun (WGS) entry which is preliminary data.</text>
</comment>
<proteinExistence type="predicted"/>
<dbReference type="PANTHER" id="PTHR34820:SF4">
    <property type="entry name" value="INNER MEMBRANE PROTEIN YEBZ"/>
    <property type="match status" value="1"/>
</dbReference>
<evidence type="ECO:0000256" key="3">
    <source>
        <dbReference type="ARBA" id="ARBA00022692"/>
    </source>
</evidence>
<dbReference type="InterPro" id="IPR008457">
    <property type="entry name" value="Cu-R_CopD_dom"/>
</dbReference>
<evidence type="ECO:0000256" key="5">
    <source>
        <dbReference type="ARBA" id="ARBA00023136"/>
    </source>
</evidence>
<evidence type="ECO:0000256" key="2">
    <source>
        <dbReference type="ARBA" id="ARBA00022475"/>
    </source>
</evidence>
<accession>A0A918UH48</accession>
<evidence type="ECO:0000256" key="6">
    <source>
        <dbReference type="SAM" id="Phobius"/>
    </source>
</evidence>
<feature type="transmembrane region" description="Helical" evidence="6">
    <location>
        <begin position="87"/>
        <end position="108"/>
    </location>
</feature>
<feature type="transmembrane region" description="Helical" evidence="6">
    <location>
        <begin position="41"/>
        <end position="67"/>
    </location>
</feature>
<evidence type="ECO:0000256" key="4">
    <source>
        <dbReference type="ARBA" id="ARBA00022989"/>
    </source>
</evidence>
<keyword evidence="4 6" id="KW-1133">Transmembrane helix</keyword>
<dbReference type="EMBL" id="BMZA01000008">
    <property type="protein sequence ID" value="GGZ07787.1"/>
    <property type="molecule type" value="Genomic_DNA"/>
</dbReference>
<dbReference type="Proteomes" id="UP000648075">
    <property type="component" value="Unassembled WGS sequence"/>
</dbReference>
<name>A0A918UH48_9SPHN</name>
<feature type="transmembrane region" description="Helical" evidence="6">
    <location>
        <begin position="180"/>
        <end position="202"/>
    </location>
</feature>
<sequence>MAESSLAAARALLYLLLMTAAGLPLYRLCDGGRSFSGRARGGLVALAVLALLTSLWWTLAAIASMAALPIGALDGATVQAVLDATPLGLLLWVRLGALAAFALAALVLPRPAVLALAGVIALASIAWSGHAGAAEGISGTLHRMADVSHLLAAALWLGALFAFLAAGLRGRFDIGSLGRFARTGTVVVAVLVVTGTANALFITGVSGWSARGPWTLLIAAKIGLFCAMLGFAAHNRWRLVPAAEIAPVQTRPRLMRSLMLETACALLILVLIAFAGTLDPSGAG</sequence>
<feature type="transmembrane region" description="Helical" evidence="6">
    <location>
        <begin position="150"/>
        <end position="168"/>
    </location>
</feature>
<organism evidence="8 9">
    <name type="scientific">Novosphingobium colocasiae</name>
    <dbReference type="NCBI Taxonomy" id="1256513"/>
    <lineage>
        <taxon>Bacteria</taxon>
        <taxon>Pseudomonadati</taxon>
        <taxon>Pseudomonadota</taxon>
        <taxon>Alphaproteobacteria</taxon>
        <taxon>Sphingomonadales</taxon>
        <taxon>Sphingomonadaceae</taxon>
        <taxon>Novosphingobium</taxon>
    </lineage>
</organism>
<keyword evidence="9" id="KW-1185">Reference proteome</keyword>
<keyword evidence="2" id="KW-1003">Cell membrane</keyword>
<reference evidence="8" key="1">
    <citation type="journal article" date="2014" name="Int. J. Syst. Evol. Microbiol.">
        <title>Complete genome sequence of Corynebacterium casei LMG S-19264T (=DSM 44701T), isolated from a smear-ripened cheese.</title>
        <authorList>
            <consortium name="US DOE Joint Genome Institute (JGI-PGF)"/>
            <person name="Walter F."/>
            <person name="Albersmeier A."/>
            <person name="Kalinowski J."/>
            <person name="Ruckert C."/>
        </authorList>
    </citation>
    <scope>NUCLEOTIDE SEQUENCE</scope>
    <source>
        <strain evidence="8">KCTC 32255</strain>
    </source>
</reference>
<evidence type="ECO:0000313" key="8">
    <source>
        <dbReference type="EMBL" id="GGZ07787.1"/>
    </source>
</evidence>
<feature type="domain" description="Copper resistance protein D" evidence="7">
    <location>
        <begin position="177"/>
        <end position="274"/>
    </location>
</feature>
<comment type="subcellular location">
    <subcellularLocation>
        <location evidence="1">Cell membrane</location>
        <topology evidence="1">Multi-pass membrane protein</topology>
    </subcellularLocation>
</comment>
<feature type="transmembrane region" description="Helical" evidence="6">
    <location>
        <begin position="113"/>
        <end position="130"/>
    </location>
</feature>
<evidence type="ECO:0000256" key="1">
    <source>
        <dbReference type="ARBA" id="ARBA00004651"/>
    </source>
</evidence>
<feature type="transmembrane region" description="Helical" evidence="6">
    <location>
        <begin position="258"/>
        <end position="278"/>
    </location>
</feature>
<evidence type="ECO:0000259" key="7">
    <source>
        <dbReference type="Pfam" id="PF05425"/>
    </source>
</evidence>
<gene>
    <name evidence="8" type="ORF">GCM10011614_23410</name>
</gene>
<protein>
    <recommendedName>
        <fullName evidence="7">Copper resistance protein D domain-containing protein</fullName>
    </recommendedName>
</protein>